<dbReference type="EMBL" id="JAVXUP010000346">
    <property type="protein sequence ID" value="KAK3030277.1"/>
    <property type="molecule type" value="Genomic_DNA"/>
</dbReference>
<name>A0AA88WN44_9ASTE</name>
<comment type="caution">
    <text evidence="3">The sequence shown here is derived from an EMBL/GenBank/DDBJ whole genome shotgun (WGS) entry which is preliminary data.</text>
</comment>
<evidence type="ECO:0000256" key="1">
    <source>
        <dbReference type="SAM" id="MobiDB-lite"/>
    </source>
</evidence>
<feature type="compositionally biased region" description="Basic and acidic residues" evidence="1">
    <location>
        <begin position="123"/>
        <end position="133"/>
    </location>
</feature>
<dbReference type="Pfam" id="PF04195">
    <property type="entry name" value="Transposase_28"/>
    <property type="match status" value="1"/>
</dbReference>
<protein>
    <recommendedName>
        <fullName evidence="2">Transposase (putative) gypsy type domain-containing protein</fullName>
    </recommendedName>
</protein>
<dbReference type="InterPro" id="IPR007321">
    <property type="entry name" value="Transposase_28"/>
</dbReference>
<evidence type="ECO:0000313" key="3">
    <source>
        <dbReference type="EMBL" id="KAK3030277.1"/>
    </source>
</evidence>
<keyword evidence="4" id="KW-1185">Reference proteome</keyword>
<feature type="compositionally biased region" description="Low complexity" evidence="1">
    <location>
        <begin position="90"/>
        <end position="116"/>
    </location>
</feature>
<feature type="domain" description="Transposase (putative) gypsy type" evidence="2">
    <location>
        <begin position="187"/>
        <end position="231"/>
    </location>
</feature>
<reference evidence="3" key="1">
    <citation type="submission" date="2022-12" db="EMBL/GenBank/DDBJ databases">
        <title>Draft genome assemblies for two species of Escallonia (Escalloniales).</title>
        <authorList>
            <person name="Chanderbali A."/>
            <person name="Dervinis C."/>
            <person name="Anghel I."/>
            <person name="Soltis D."/>
            <person name="Soltis P."/>
            <person name="Zapata F."/>
        </authorList>
    </citation>
    <scope>NUCLEOTIDE SEQUENCE</scope>
    <source>
        <strain evidence="3">UCBG64.0493</strain>
        <tissue evidence="3">Leaf</tissue>
    </source>
</reference>
<proteinExistence type="predicted"/>
<dbReference type="AlphaFoldDB" id="A0AA88WN44"/>
<evidence type="ECO:0000313" key="4">
    <source>
        <dbReference type="Proteomes" id="UP001188597"/>
    </source>
</evidence>
<evidence type="ECO:0000259" key="2">
    <source>
        <dbReference type="Pfam" id="PF04195"/>
    </source>
</evidence>
<sequence>MKRVLLGQDSGRAKFCSAKGHFARPECSDMILLGQNYVRPRALWCNRVFGHNSARAEFCYGRILFGQGHSARAECSERILLQAEFYSAKPPTSQPVQPSSSQPSQPLTSQPSPSSPAKNALGDVKDQVEDKANPKPWYTADEKSNKMSTEDLLELIREYPLPEGWYARVPGLQESANYGTKFETGIYEEHVKSGYRLPLHPFALCFFEHYHMAPRQLVPNGWRKLVGLKYLMYASGSTMLSHFEMARQVVAEEAQTGEDEDSQRGEEGGRGSRPRHPRLPRWKCRERMLKKRMDDGLEIYEMGFMKANEMFAERFLDIPLGDFVMPVVASPSGETAMPSEVGDAATSHPPEEGPSGVAPEP</sequence>
<feature type="region of interest" description="Disordered" evidence="1">
    <location>
        <begin position="90"/>
        <end position="143"/>
    </location>
</feature>
<accession>A0AA88WN44</accession>
<feature type="compositionally biased region" description="Basic residues" evidence="1">
    <location>
        <begin position="272"/>
        <end position="281"/>
    </location>
</feature>
<feature type="region of interest" description="Disordered" evidence="1">
    <location>
        <begin position="330"/>
        <end position="361"/>
    </location>
</feature>
<gene>
    <name evidence="3" type="ORF">RJ639_039860</name>
</gene>
<feature type="region of interest" description="Disordered" evidence="1">
    <location>
        <begin position="252"/>
        <end position="281"/>
    </location>
</feature>
<dbReference type="Proteomes" id="UP001188597">
    <property type="component" value="Unassembled WGS sequence"/>
</dbReference>
<organism evidence="3 4">
    <name type="scientific">Escallonia herrerae</name>
    <dbReference type="NCBI Taxonomy" id="1293975"/>
    <lineage>
        <taxon>Eukaryota</taxon>
        <taxon>Viridiplantae</taxon>
        <taxon>Streptophyta</taxon>
        <taxon>Embryophyta</taxon>
        <taxon>Tracheophyta</taxon>
        <taxon>Spermatophyta</taxon>
        <taxon>Magnoliopsida</taxon>
        <taxon>eudicotyledons</taxon>
        <taxon>Gunneridae</taxon>
        <taxon>Pentapetalae</taxon>
        <taxon>asterids</taxon>
        <taxon>campanulids</taxon>
        <taxon>Escalloniales</taxon>
        <taxon>Escalloniaceae</taxon>
        <taxon>Escallonia</taxon>
    </lineage>
</organism>